<dbReference type="Proteomes" id="UP000030661">
    <property type="component" value="Unassembled WGS sequence"/>
</dbReference>
<organism evidence="1">
    <name type="scientific">Vecturithrix granuli</name>
    <dbReference type="NCBI Taxonomy" id="1499967"/>
    <lineage>
        <taxon>Bacteria</taxon>
        <taxon>Candidatus Moduliflexota</taxon>
        <taxon>Candidatus Vecturitrichia</taxon>
        <taxon>Candidatus Vecturitrichales</taxon>
        <taxon>Candidatus Vecturitrichaceae</taxon>
        <taxon>Candidatus Vecturithrix</taxon>
    </lineage>
</organism>
<dbReference type="STRING" id="1499967.U27_05771"/>
<name>A0A081C2J1_VECG1</name>
<keyword evidence="2" id="KW-1185">Reference proteome</keyword>
<evidence type="ECO:0000313" key="1">
    <source>
        <dbReference type="EMBL" id="GAK58796.1"/>
    </source>
</evidence>
<evidence type="ECO:0008006" key="3">
    <source>
        <dbReference type="Google" id="ProtNLM"/>
    </source>
</evidence>
<dbReference type="Gene3D" id="3.10.450.530">
    <property type="entry name" value="Ribonuclease toxin, BrnT, of type II toxin-antitoxin system"/>
    <property type="match status" value="1"/>
</dbReference>
<dbReference type="AlphaFoldDB" id="A0A081C2J1"/>
<dbReference type="HOGENOM" id="CLU_186687_0_0_0"/>
<protein>
    <recommendedName>
        <fullName evidence="3">Toxin-antitoxin system, toxin component</fullName>
    </recommendedName>
</protein>
<dbReference type="InterPro" id="IPR038573">
    <property type="entry name" value="BrnT_sf"/>
</dbReference>
<reference evidence="1" key="1">
    <citation type="journal article" date="2015" name="PeerJ">
        <title>First genomic representation of candidate bacterial phylum KSB3 points to enhanced environmental sensing as a trigger of wastewater bulking.</title>
        <authorList>
            <person name="Sekiguchi Y."/>
            <person name="Ohashi A."/>
            <person name="Parks D.H."/>
            <person name="Yamauchi T."/>
            <person name="Tyson G.W."/>
            <person name="Hugenholtz P."/>
        </authorList>
    </citation>
    <scope>NUCLEOTIDE SEQUENCE [LARGE SCALE GENOMIC DNA]</scope>
</reference>
<evidence type="ECO:0000313" key="2">
    <source>
        <dbReference type="Proteomes" id="UP000030661"/>
    </source>
</evidence>
<gene>
    <name evidence="1" type="ORF">U27_05771</name>
</gene>
<dbReference type="EMBL" id="DF820468">
    <property type="protein sequence ID" value="GAK58796.1"/>
    <property type="molecule type" value="Genomic_DNA"/>
</dbReference>
<sequence length="89" mass="10648">MKHYNWNTDKNEQLIKERGVSFEHVVILLKEGHILDVIIHPNQERYPGQRMFILEINNYCYLVPYVENDDEVFLKTIIPSRKATKKYLG</sequence>
<dbReference type="eggNOG" id="COG2929">
    <property type="taxonomic scope" value="Bacteria"/>
</dbReference>
<accession>A0A081C2J1</accession>
<proteinExistence type="predicted"/>